<organism evidence="3 4">
    <name type="scientific">Vespula germanica</name>
    <name type="common">German yellow jacket</name>
    <name type="synonym">Paravespula germanica</name>
    <dbReference type="NCBI Taxonomy" id="30212"/>
    <lineage>
        <taxon>Eukaryota</taxon>
        <taxon>Metazoa</taxon>
        <taxon>Ecdysozoa</taxon>
        <taxon>Arthropoda</taxon>
        <taxon>Hexapoda</taxon>
        <taxon>Insecta</taxon>
        <taxon>Pterygota</taxon>
        <taxon>Neoptera</taxon>
        <taxon>Endopterygota</taxon>
        <taxon>Hymenoptera</taxon>
        <taxon>Apocrita</taxon>
        <taxon>Aculeata</taxon>
        <taxon>Vespoidea</taxon>
        <taxon>Vespidae</taxon>
        <taxon>Vespinae</taxon>
        <taxon>Vespula</taxon>
    </lineage>
</organism>
<feature type="region of interest" description="Disordered" evidence="1">
    <location>
        <begin position="144"/>
        <end position="212"/>
    </location>
</feature>
<dbReference type="Proteomes" id="UP000617340">
    <property type="component" value="Unassembled WGS sequence"/>
</dbReference>
<evidence type="ECO:0000256" key="1">
    <source>
        <dbReference type="SAM" id="MobiDB-lite"/>
    </source>
</evidence>
<accession>A0A834NB99</accession>
<evidence type="ECO:0000313" key="4">
    <source>
        <dbReference type="Proteomes" id="UP000617340"/>
    </source>
</evidence>
<proteinExistence type="predicted"/>
<keyword evidence="4" id="KW-1185">Reference proteome</keyword>
<keyword evidence="2" id="KW-0472">Membrane</keyword>
<keyword evidence="2" id="KW-0812">Transmembrane</keyword>
<evidence type="ECO:0000256" key="2">
    <source>
        <dbReference type="SAM" id="Phobius"/>
    </source>
</evidence>
<keyword evidence="2" id="KW-1133">Transmembrane helix</keyword>
<name>A0A834NB99_VESGE</name>
<dbReference type="EMBL" id="JACSDZ010000006">
    <property type="protein sequence ID" value="KAF7401809.1"/>
    <property type="molecule type" value="Genomic_DNA"/>
</dbReference>
<gene>
    <name evidence="3" type="ORF">HZH68_007629</name>
</gene>
<reference evidence="3" key="1">
    <citation type="journal article" date="2020" name="G3 (Bethesda)">
        <title>High-Quality Assemblies for Three Invasive Social Wasps from the &lt;i&gt;Vespula&lt;/i&gt; Genus.</title>
        <authorList>
            <person name="Harrop T.W.R."/>
            <person name="Guhlin J."/>
            <person name="McLaughlin G.M."/>
            <person name="Permina E."/>
            <person name="Stockwell P."/>
            <person name="Gilligan J."/>
            <person name="Le Lec M.F."/>
            <person name="Gruber M.A.M."/>
            <person name="Quinn O."/>
            <person name="Lovegrove M."/>
            <person name="Duncan E.J."/>
            <person name="Remnant E.J."/>
            <person name="Van Eeckhoven J."/>
            <person name="Graham B."/>
            <person name="Knapp R.A."/>
            <person name="Langford K.W."/>
            <person name="Kronenberg Z."/>
            <person name="Press M.O."/>
            <person name="Eacker S.M."/>
            <person name="Wilson-Rankin E.E."/>
            <person name="Purcell J."/>
            <person name="Lester P.J."/>
            <person name="Dearden P.K."/>
        </authorList>
    </citation>
    <scope>NUCLEOTIDE SEQUENCE</scope>
    <source>
        <strain evidence="3">Linc-1</strain>
    </source>
</reference>
<feature type="compositionally biased region" description="Acidic residues" evidence="1">
    <location>
        <begin position="192"/>
        <end position="205"/>
    </location>
</feature>
<comment type="caution">
    <text evidence="3">The sequence shown here is derived from an EMBL/GenBank/DDBJ whole genome shotgun (WGS) entry which is preliminary data.</text>
</comment>
<feature type="transmembrane region" description="Helical" evidence="2">
    <location>
        <begin position="20"/>
        <end position="41"/>
    </location>
</feature>
<dbReference type="AlphaFoldDB" id="A0A834NB99"/>
<protein>
    <submittedName>
        <fullName evidence="3">Uncharacterized protein</fullName>
    </submittedName>
</protein>
<evidence type="ECO:0000313" key="3">
    <source>
        <dbReference type="EMBL" id="KAF7401809.1"/>
    </source>
</evidence>
<sequence>MSSSSSGSSSSSTNNIRGIYRLIIQLVYCWYSLLLLVIVAIEIMLLKQSISTFPGCFGSTDLLSEYYHSYIALVPLSGGIPTYSKPVVPLNYGVNLSRRIQPGITSSLEQSPSSVDEAALTAAASAPAAAPAAAPAVAAASRSIGNGDGGDGDGDGNGDGDLYNTSMAAGIHDDDEKEKEEKEEQEKVEKEEEKEEEEEEEEEEDASARRFSRVRRGNARVSYAGCRDSEKKKLETVGRERNAERKGGLKLLRDPTRRVVVTNREKEDLKILRENGIVLRLLREPQWLRFFFVERAKVRERGKETSENS</sequence>
<feature type="compositionally biased region" description="Basic and acidic residues" evidence="1">
    <location>
        <begin position="171"/>
        <end position="191"/>
    </location>
</feature>